<reference evidence="7" key="1">
    <citation type="submission" date="2021-01" db="EMBL/GenBank/DDBJ databases">
        <authorList>
            <person name="Zahm M."/>
            <person name="Roques C."/>
            <person name="Cabau C."/>
            <person name="Klopp C."/>
            <person name="Donnadieu C."/>
            <person name="Jouanno E."/>
            <person name="Lampietro C."/>
            <person name="Louis A."/>
            <person name="Herpin A."/>
            <person name="Echchiki A."/>
            <person name="Berthelot C."/>
            <person name="Parey E."/>
            <person name="Roest-Crollius H."/>
            <person name="Braasch I."/>
            <person name="Postlethwait J."/>
            <person name="Bobe J."/>
            <person name="Montfort J."/>
            <person name="Bouchez O."/>
            <person name="Begum T."/>
            <person name="Mejri S."/>
            <person name="Adams A."/>
            <person name="Chen W.-J."/>
            <person name="Guiguen Y."/>
        </authorList>
    </citation>
    <scope>NUCLEOTIDE SEQUENCE</scope>
    <source>
        <tissue evidence="7">Blood</tissue>
    </source>
</reference>
<name>A0A8T3D5H6_9TELE</name>
<dbReference type="GO" id="GO:0016020">
    <property type="term" value="C:membrane"/>
    <property type="evidence" value="ECO:0007669"/>
    <property type="project" value="UniProtKB-SubCell"/>
</dbReference>
<dbReference type="AlphaFoldDB" id="A0A8T3D5H6"/>
<feature type="transmembrane region" description="Helical" evidence="6">
    <location>
        <begin position="96"/>
        <end position="117"/>
    </location>
</feature>
<evidence type="ECO:0000313" key="7">
    <source>
        <dbReference type="EMBL" id="KAI1891871.1"/>
    </source>
</evidence>
<feature type="transmembrane region" description="Helical" evidence="6">
    <location>
        <begin position="58"/>
        <end position="84"/>
    </location>
</feature>
<keyword evidence="3 6" id="KW-0812">Transmembrane</keyword>
<protein>
    <submittedName>
        <fullName evidence="7">Uncharacterized protein</fullName>
    </submittedName>
</protein>
<feature type="transmembrane region" description="Helical" evidence="6">
    <location>
        <begin position="150"/>
        <end position="170"/>
    </location>
</feature>
<keyword evidence="8" id="KW-1185">Reference proteome</keyword>
<evidence type="ECO:0000256" key="5">
    <source>
        <dbReference type="ARBA" id="ARBA00023136"/>
    </source>
</evidence>
<dbReference type="GO" id="GO:0022857">
    <property type="term" value="F:transmembrane transporter activity"/>
    <property type="evidence" value="ECO:0007669"/>
    <property type="project" value="InterPro"/>
</dbReference>
<dbReference type="InterPro" id="IPR001958">
    <property type="entry name" value="Tet-R_TetA/multi-R_MdtG-like"/>
</dbReference>
<dbReference type="PANTHER" id="PTHR23507">
    <property type="entry name" value="ZGC:174356"/>
    <property type="match status" value="1"/>
</dbReference>
<evidence type="ECO:0000256" key="6">
    <source>
        <dbReference type="SAM" id="Phobius"/>
    </source>
</evidence>
<dbReference type="InterPro" id="IPR036259">
    <property type="entry name" value="MFS_trans_sf"/>
</dbReference>
<dbReference type="SUPFAM" id="SSF103473">
    <property type="entry name" value="MFS general substrate transporter"/>
    <property type="match status" value="1"/>
</dbReference>
<evidence type="ECO:0000256" key="3">
    <source>
        <dbReference type="ARBA" id="ARBA00022692"/>
    </source>
</evidence>
<keyword evidence="5 6" id="KW-0472">Membrane</keyword>
<feature type="transmembrane region" description="Helical" evidence="6">
    <location>
        <begin position="182"/>
        <end position="205"/>
    </location>
</feature>
<keyword evidence="4 6" id="KW-1133">Transmembrane helix</keyword>
<evidence type="ECO:0000313" key="8">
    <source>
        <dbReference type="Proteomes" id="UP000829720"/>
    </source>
</evidence>
<evidence type="ECO:0000256" key="4">
    <source>
        <dbReference type="ARBA" id="ARBA00022989"/>
    </source>
</evidence>
<accession>A0A8T3D5H6</accession>
<sequence length="261" mass="28585">MYQWGQSGVVLVLMGLLLSAGALLYSVFLFSYPKPSGREGAGYTALSQDPPWMDRVGVALHFSAMALFMLGMCGAENMLSLYVLKPPLSWDSVWLGYGRAATSAMYLTSFLGVLVLSRPLGDTILILLGIVSNCTGLAIMAFATHSWVYFFARGIMMFACIPMPTIRAQLSKTLDPQLYGRVFGWQQSALAVTEVVSTMVFASIYPLTLGWYSGFIFLLSCAISYLSVAPILYLNWRGIQQGYTPIAGTDQLQHPFNTGET</sequence>
<dbReference type="PANTHER" id="PTHR23507:SF36">
    <property type="entry name" value="THYMIC STROMAL COTRANSPORTER HOMOLOG ISOFORM X2"/>
    <property type="match status" value="1"/>
</dbReference>
<feature type="transmembrane region" description="Helical" evidence="6">
    <location>
        <begin position="124"/>
        <end position="144"/>
    </location>
</feature>
<proteinExistence type="predicted"/>
<dbReference type="EMBL" id="JAERUA010000013">
    <property type="protein sequence ID" value="KAI1891871.1"/>
    <property type="molecule type" value="Genomic_DNA"/>
</dbReference>
<gene>
    <name evidence="7" type="ORF">AGOR_G00148190</name>
</gene>
<organism evidence="7 8">
    <name type="scientific">Albula goreensis</name>
    <dbReference type="NCBI Taxonomy" id="1534307"/>
    <lineage>
        <taxon>Eukaryota</taxon>
        <taxon>Metazoa</taxon>
        <taxon>Chordata</taxon>
        <taxon>Craniata</taxon>
        <taxon>Vertebrata</taxon>
        <taxon>Euteleostomi</taxon>
        <taxon>Actinopterygii</taxon>
        <taxon>Neopterygii</taxon>
        <taxon>Teleostei</taxon>
        <taxon>Albuliformes</taxon>
        <taxon>Albulidae</taxon>
        <taxon>Albula</taxon>
    </lineage>
</organism>
<dbReference type="Gene3D" id="1.20.1250.20">
    <property type="entry name" value="MFS general substrate transporter like domains"/>
    <property type="match status" value="1"/>
</dbReference>
<evidence type="ECO:0000256" key="2">
    <source>
        <dbReference type="ARBA" id="ARBA00004236"/>
    </source>
</evidence>
<comment type="caution">
    <text evidence="7">The sequence shown here is derived from an EMBL/GenBank/DDBJ whole genome shotgun (WGS) entry which is preliminary data.</text>
</comment>
<dbReference type="OrthoDB" id="430300at2759"/>
<feature type="transmembrane region" description="Helical" evidence="6">
    <location>
        <begin position="6"/>
        <end position="30"/>
    </location>
</feature>
<feature type="transmembrane region" description="Helical" evidence="6">
    <location>
        <begin position="211"/>
        <end position="234"/>
    </location>
</feature>
<dbReference type="Proteomes" id="UP000829720">
    <property type="component" value="Unassembled WGS sequence"/>
</dbReference>
<comment type="subcellular location">
    <subcellularLocation>
        <location evidence="2">Cell membrane</location>
    </subcellularLocation>
    <subcellularLocation>
        <location evidence="1">Membrane</location>
        <topology evidence="1">Multi-pass membrane protein</topology>
    </subcellularLocation>
</comment>
<evidence type="ECO:0000256" key="1">
    <source>
        <dbReference type="ARBA" id="ARBA00004141"/>
    </source>
</evidence>
<dbReference type="PRINTS" id="PR01035">
    <property type="entry name" value="TCRTETA"/>
</dbReference>